<evidence type="ECO:0000256" key="1">
    <source>
        <dbReference type="ARBA" id="ARBA00004429"/>
    </source>
</evidence>
<comment type="caution">
    <text evidence="8">The sequence shown here is derived from an EMBL/GenBank/DDBJ whole genome shotgun (WGS) entry which is preliminary data.</text>
</comment>
<accession>N6WRX0</accession>
<dbReference type="CDD" id="cd06574">
    <property type="entry name" value="TM_PBP1_branched-chain-AA_like"/>
    <property type="match status" value="1"/>
</dbReference>
<comment type="subcellular location">
    <subcellularLocation>
        <location evidence="1">Cell inner membrane</location>
        <topology evidence="1">Multi-pass membrane protein</topology>
    </subcellularLocation>
</comment>
<dbReference type="EMBL" id="APLQ01000014">
    <property type="protein sequence ID" value="ENO13762.1"/>
    <property type="molecule type" value="Genomic_DNA"/>
</dbReference>
<dbReference type="GO" id="GO:0005886">
    <property type="term" value="C:plasma membrane"/>
    <property type="evidence" value="ECO:0007669"/>
    <property type="project" value="UniProtKB-SubCell"/>
</dbReference>
<feature type="transmembrane region" description="Helical" evidence="7">
    <location>
        <begin position="207"/>
        <end position="227"/>
    </location>
</feature>
<evidence type="ECO:0000313" key="9">
    <source>
        <dbReference type="Proteomes" id="UP000013165"/>
    </source>
</evidence>
<keyword evidence="9" id="KW-1185">Reference proteome</keyword>
<feature type="transmembrane region" description="Helical" evidence="7">
    <location>
        <begin position="239"/>
        <end position="258"/>
    </location>
</feature>
<comment type="similarity">
    <text evidence="2">Belongs to the binding-protein-dependent transport system permease family. AraH/RbsC subfamily.</text>
</comment>
<protein>
    <submittedName>
        <fullName evidence="8">ABC transporter permease</fullName>
    </submittedName>
</protein>
<feature type="transmembrane region" description="Helical" evidence="7">
    <location>
        <begin position="180"/>
        <end position="201"/>
    </location>
</feature>
<dbReference type="RefSeq" id="WP_004581983.1">
    <property type="nucleotide sequence ID" value="NZ_AP028878.1"/>
</dbReference>
<evidence type="ECO:0000313" key="8">
    <source>
        <dbReference type="EMBL" id="ENO13762.1"/>
    </source>
</evidence>
<dbReference type="OrthoDB" id="9778389at2"/>
<dbReference type="Pfam" id="PF02653">
    <property type="entry name" value="BPD_transp_2"/>
    <property type="match status" value="1"/>
</dbReference>
<dbReference type="eggNOG" id="COG4120">
    <property type="taxonomic scope" value="Bacteria"/>
</dbReference>
<evidence type="ECO:0000256" key="4">
    <source>
        <dbReference type="ARBA" id="ARBA00022692"/>
    </source>
</evidence>
<gene>
    <name evidence="8" type="ORF">J057_20240</name>
</gene>
<feature type="transmembrane region" description="Helical" evidence="7">
    <location>
        <begin position="87"/>
        <end position="106"/>
    </location>
</feature>
<evidence type="ECO:0000256" key="7">
    <source>
        <dbReference type="SAM" id="Phobius"/>
    </source>
</evidence>
<feature type="transmembrane region" description="Helical" evidence="7">
    <location>
        <begin position="134"/>
        <end position="153"/>
    </location>
</feature>
<dbReference type="Proteomes" id="UP000013165">
    <property type="component" value="Unassembled WGS sequence"/>
</dbReference>
<keyword evidence="5 7" id="KW-1133">Transmembrane helix</keyword>
<dbReference type="HOGENOM" id="CLU_067296_0_0_6"/>
<dbReference type="PANTHER" id="PTHR32196:SF69">
    <property type="entry name" value="BRANCHED-CHAIN AMINO ACID TRANSPORT SYSTEM, PERMEASE PROTEIN"/>
    <property type="match status" value="1"/>
</dbReference>
<dbReference type="PATRIC" id="fig|626887.3.peg.4050"/>
<organism evidence="8 9">
    <name type="scientific">Marinobacter nanhaiticus D15-8W</name>
    <dbReference type="NCBI Taxonomy" id="626887"/>
    <lineage>
        <taxon>Bacteria</taxon>
        <taxon>Pseudomonadati</taxon>
        <taxon>Pseudomonadota</taxon>
        <taxon>Gammaproteobacteria</taxon>
        <taxon>Pseudomonadales</taxon>
        <taxon>Marinobacteraceae</taxon>
        <taxon>Marinobacter</taxon>
    </lineage>
</organism>
<dbReference type="GO" id="GO:0022857">
    <property type="term" value="F:transmembrane transporter activity"/>
    <property type="evidence" value="ECO:0007669"/>
    <property type="project" value="InterPro"/>
</dbReference>
<evidence type="ECO:0000256" key="3">
    <source>
        <dbReference type="ARBA" id="ARBA00022475"/>
    </source>
</evidence>
<proteinExistence type="inferred from homology"/>
<reference evidence="8 9" key="1">
    <citation type="journal article" date="2013" name="Genome Announc.">
        <title>Genome Sequence of the Polycyclic Aromatic Hydrocarbon-Degrading Bacterium Strain Marinobacter nanhaiticus D15-8WT.</title>
        <authorList>
            <person name="Cui Z."/>
            <person name="Gao W."/>
            <person name="Li Q."/>
            <person name="Xu G."/>
            <person name="Zheng L."/>
        </authorList>
    </citation>
    <scope>NUCLEOTIDE SEQUENCE [LARGE SCALE GENOMIC DNA]</scope>
    <source>
        <strain evidence="8 9">D15-8W</strain>
    </source>
</reference>
<evidence type="ECO:0000256" key="5">
    <source>
        <dbReference type="ARBA" id="ARBA00022989"/>
    </source>
</evidence>
<keyword evidence="4 7" id="KW-0812">Transmembrane</keyword>
<feature type="transmembrane region" description="Helical" evidence="7">
    <location>
        <begin position="270"/>
        <end position="287"/>
    </location>
</feature>
<dbReference type="STRING" id="626887.J057_20240"/>
<evidence type="ECO:0000256" key="6">
    <source>
        <dbReference type="ARBA" id="ARBA00023136"/>
    </source>
</evidence>
<name>N6WRX0_9GAMM</name>
<keyword evidence="3" id="KW-1003">Cell membrane</keyword>
<dbReference type="PANTHER" id="PTHR32196">
    <property type="entry name" value="ABC TRANSPORTER PERMEASE PROTEIN YPHD-RELATED-RELATED"/>
    <property type="match status" value="1"/>
</dbReference>
<keyword evidence="6 7" id="KW-0472">Membrane</keyword>
<dbReference type="InterPro" id="IPR001851">
    <property type="entry name" value="ABC_transp_permease"/>
</dbReference>
<sequence>MLSEIALYGAFETGLIYGLVAFGIYLSFRVLHFPDLTVDGSFPLGAAVAAVLIIGGYNPWLATGVAILAGMAAGAVTAILNVRLNILNLLASILTMIALYSVNLRIMDKPNIALLTEDTVLTPWYDLGLEFHEVPVLLFFIVAMVVLFLLWRFMQSETGLAMRATGANPRMARAQGIATGWMIILGIALSNGLVALAGALFAQSQGAADVTMGVGVIVVGLASLIGGEAVMAPRNVLRALLACVIGAILYRIAIALALNADFIGLKTQDLNLITAVLVTLAIVLPNARHSIKNFLSRSRA</sequence>
<dbReference type="AlphaFoldDB" id="N6WRX0"/>
<feature type="transmembrane region" description="Helical" evidence="7">
    <location>
        <begin position="6"/>
        <end position="26"/>
    </location>
</feature>
<evidence type="ECO:0000256" key="2">
    <source>
        <dbReference type="ARBA" id="ARBA00007942"/>
    </source>
</evidence>